<dbReference type="SUPFAM" id="SSF51182">
    <property type="entry name" value="RmlC-like cupins"/>
    <property type="match status" value="1"/>
</dbReference>
<dbReference type="CDD" id="cd20293">
    <property type="entry name" value="cupin_HutD_N"/>
    <property type="match status" value="1"/>
</dbReference>
<dbReference type="InterPro" id="IPR010282">
    <property type="entry name" value="Uncharacterised_HutD/Ves"/>
</dbReference>
<evidence type="ECO:0000313" key="1">
    <source>
        <dbReference type="EMBL" id="ADM99432.1"/>
    </source>
</evidence>
<organism evidence="1 2">
    <name type="scientific">Dickeya dadantii (strain 3937)</name>
    <name type="common">Erwinia chrysanthemi (strain 3937)</name>
    <dbReference type="NCBI Taxonomy" id="198628"/>
    <lineage>
        <taxon>Bacteria</taxon>
        <taxon>Pseudomonadati</taxon>
        <taxon>Pseudomonadota</taxon>
        <taxon>Gammaproteobacteria</taxon>
        <taxon>Enterobacterales</taxon>
        <taxon>Pectobacteriaceae</taxon>
        <taxon>Dickeya</taxon>
    </lineage>
</organism>
<accession>E0SM97</accession>
<dbReference type="Proteomes" id="UP000006859">
    <property type="component" value="Chromosome"/>
</dbReference>
<dbReference type="PANTHER" id="PTHR37943">
    <property type="entry name" value="PROTEIN VES"/>
    <property type="match status" value="1"/>
</dbReference>
<dbReference type="PANTHER" id="PTHR37943:SF1">
    <property type="entry name" value="PROTEIN VES"/>
    <property type="match status" value="1"/>
</dbReference>
<dbReference type="Pfam" id="PF05962">
    <property type="entry name" value="HutD"/>
    <property type="match status" value="1"/>
</dbReference>
<gene>
    <name evidence="1" type="primary">ydjR</name>
    <name evidence="1" type="ordered locus">Dda3937_01672</name>
</gene>
<keyword evidence="2" id="KW-1185">Reference proteome</keyword>
<dbReference type="EMBL" id="CP002038">
    <property type="protein sequence ID" value="ADM99432.1"/>
    <property type="molecule type" value="Genomic_DNA"/>
</dbReference>
<dbReference type="AlphaFoldDB" id="E0SM97"/>
<evidence type="ECO:0000313" key="2">
    <source>
        <dbReference type="Proteomes" id="UP000006859"/>
    </source>
</evidence>
<evidence type="ECO:0008006" key="3">
    <source>
        <dbReference type="Google" id="ProtNLM"/>
    </source>
</evidence>
<dbReference type="STRING" id="198628.Dda3937_01672"/>
<dbReference type="eggNOG" id="COG3758">
    <property type="taxonomic scope" value="Bacteria"/>
</dbReference>
<reference evidence="1 2" key="1">
    <citation type="journal article" date="2011" name="J. Bacteriol.">
        <title>Genome sequence of the plant-pathogenic bacterium Dickeya dadantii 3937.</title>
        <authorList>
            <person name="Glasner J.D."/>
            <person name="Yang C.H."/>
            <person name="Reverchon S."/>
            <person name="Hugouvieux-Cotte-Pattat N."/>
            <person name="Condemine G."/>
            <person name="Bohin J.P."/>
            <person name="Van Gijsegem F."/>
            <person name="Yang S."/>
            <person name="Franza T."/>
            <person name="Expert D."/>
            <person name="Plunkett G. III"/>
            <person name="San Francisco M.J."/>
            <person name="Charkowski A.O."/>
            <person name="Py B."/>
            <person name="Bell K."/>
            <person name="Rauscher L."/>
            <person name="Rodriguez-Palenzuela P."/>
            <person name="Toussaint A."/>
            <person name="Holeva M.C."/>
            <person name="He S.Y."/>
            <person name="Douet V."/>
            <person name="Boccara M."/>
            <person name="Blanco C."/>
            <person name="Toth I."/>
            <person name="Anderson B.D."/>
            <person name="Biehl B.S."/>
            <person name="Mau B."/>
            <person name="Flynn S.M."/>
            <person name="Barras F."/>
            <person name="Lindeberg M."/>
            <person name="Birch P.R."/>
            <person name="Tsuyumu S."/>
            <person name="Shi X."/>
            <person name="Hibbing M."/>
            <person name="Yap M.N."/>
            <person name="Carpentier M."/>
            <person name="Dassa E."/>
            <person name="Umehara M."/>
            <person name="Kim J.F."/>
            <person name="Rusch M."/>
            <person name="Soni P."/>
            <person name="Mayhew G.F."/>
            <person name="Fouts D.E."/>
            <person name="Gill S.R."/>
            <person name="Blattner F.R."/>
            <person name="Keen N.T."/>
            <person name="Perna N.T."/>
        </authorList>
    </citation>
    <scope>NUCLEOTIDE SEQUENCE [LARGE SCALE GENOMIC DNA]</scope>
    <source>
        <strain evidence="1 2">3937</strain>
    </source>
</reference>
<proteinExistence type="predicted"/>
<dbReference type="HOGENOM" id="CLU_090931_5_0_6"/>
<sequence>MMQTFSLDTLPVSRWKNGGGETREICRIPSDEPDGDFAWRASIATIERDGDFSCFPGVDRVITLLSGDGVDLCGEGWRHRLTLHQPFTFAGELAIAAQLCGGVSLDFNIMVDRRRYRAEVAVVNGTTVQTPDTDGVAYVLAGHWRSGAHRLAAGEGGWWRSSDVRWTPDDDHAALLLTTIHAR</sequence>
<protein>
    <recommendedName>
        <fullName evidence="3">HutD family protein</fullName>
    </recommendedName>
</protein>
<dbReference type="KEGG" id="ddd:Dda3937_01672"/>
<name>E0SM97_DICD3</name>
<dbReference type="Gene3D" id="2.60.120.10">
    <property type="entry name" value="Jelly Rolls"/>
    <property type="match status" value="1"/>
</dbReference>
<dbReference type="InterPro" id="IPR011051">
    <property type="entry name" value="RmlC_Cupin_sf"/>
</dbReference>
<dbReference type="InterPro" id="IPR014710">
    <property type="entry name" value="RmlC-like_jellyroll"/>
</dbReference>